<evidence type="ECO:0000256" key="1">
    <source>
        <dbReference type="ARBA" id="ARBA00004888"/>
    </source>
</evidence>
<dbReference type="GO" id="GO:0005536">
    <property type="term" value="F:D-glucose binding"/>
    <property type="evidence" value="ECO:0007669"/>
    <property type="project" value="InterPro"/>
</dbReference>
<evidence type="ECO:0000313" key="14">
    <source>
        <dbReference type="EMBL" id="KAK9825122.1"/>
    </source>
</evidence>
<dbReference type="GO" id="GO:0008865">
    <property type="term" value="F:fructokinase activity"/>
    <property type="evidence" value="ECO:0007669"/>
    <property type="project" value="TreeGrafter"/>
</dbReference>
<dbReference type="Proteomes" id="UP001445335">
    <property type="component" value="Unassembled WGS sequence"/>
</dbReference>
<dbReference type="GO" id="GO:0006096">
    <property type="term" value="P:glycolytic process"/>
    <property type="evidence" value="ECO:0007669"/>
    <property type="project" value="UniProtKB-KW"/>
</dbReference>
<keyword evidence="7 11" id="KW-0067">ATP-binding</keyword>
<organism evidence="14 15">
    <name type="scientific">Elliptochloris bilobata</name>
    <dbReference type="NCBI Taxonomy" id="381761"/>
    <lineage>
        <taxon>Eukaryota</taxon>
        <taxon>Viridiplantae</taxon>
        <taxon>Chlorophyta</taxon>
        <taxon>core chlorophytes</taxon>
        <taxon>Trebouxiophyceae</taxon>
        <taxon>Trebouxiophyceae incertae sedis</taxon>
        <taxon>Elliptochloris clade</taxon>
        <taxon>Elliptochloris</taxon>
    </lineage>
</organism>
<comment type="similarity">
    <text evidence="3 11">Belongs to the hexokinase family.</text>
</comment>
<gene>
    <name evidence="14" type="ORF">WJX81_000028</name>
</gene>
<dbReference type="GO" id="GO:0001678">
    <property type="term" value="P:intracellular glucose homeostasis"/>
    <property type="evidence" value="ECO:0007669"/>
    <property type="project" value="InterPro"/>
</dbReference>
<evidence type="ECO:0000256" key="6">
    <source>
        <dbReference type="ARBA" id="ARBA00022777"/>
    </source>
</evidence>
<dbReference type="Gene3D" id="3.30.420.40">
    <property type="match status" value="1"/>
</dbReference>
<dbReference type="InterPro" id="IPR022672">
    <property type="entry name" value="Hexokinase_N"/>
</dbReference>
<evidence type="ECO:0000256" key="10">
    <source>
        <dbReference type="ARBA" id="ARBA00047905"/>
    </source>
</evidence>
<dbReference type="InterPro" id="IPR043129">
    <property type="entry name" value="ATPase_NBD"/>
</dbReference>
<comment type="catalytic activity">
    <reaction evidence="10">
        <text>D-fructose + ATP = D-fructose 6-phosphate + ADP + H(+)</text>
        <dbReference type="Rhea" id="RHEA:16125"/>
        <dbReference type="ChEBI" id="CHEBI:15378"/>
        <dbReference type="ChEBI" id="CHEBI:30616"/>
        <dbReference type="ChEBI" id="CHEBI:37721"/>
        <dbReference type="ChEBI" id="CHEBI:61527"/>
        <dbReference type="ChEBI" id="CHEBI:456216"/>
        <dbReference type="EC" id="2.7.1.1"/>
    </reaction>
    <physiologicalReaction direction="left-to-right" evidence="10">
        <dbReference type="Rhea" id="RHEA:16126"/>
    </physiologicalReaction>
</comment>
<dbReference type="AlphaFoldDB" id="A0AAW1QVG5"/>
<dbReference type="PANTHER" id="PTHR19443">
    <property type="entry name" value="HEXOKINASE"/>
    <property type="match status" value="1"/>
</dbReference>
<feature type="domain" description="Hexokinase C-terminal" evidence="13">
    <location>
        <begin position="232"/>
        <end position="476"/>
    </location>
</feature>
<reference evidence="14 15" key="1">
    <citation type="journal article" date="2024" name="Nat. Commun.">
        <title>Phylogenomics reveals the evolutionary origins of lichenization in chlorophyte algae.</title>
        <authorList>
            <person name="Puginier C."/>
            <person name="Libourel C."/>
            <person name="Otte J."/>
            <person name="Skaloud P."/>
            <person name="Haon M."/>
            <person name="Grisel S."/>
            <person name="Petersen M."/>
            <person name="Berrin J.G."/>
            <person name="Delaux P.M."/>
            <person name="Dal Grande F."/>
            <person name="Keller J."/>
        </authorList>
    </citation>
    <scope>NUCLEOTIDE SEQUENCE [LARGE SCALE GENOMIC DNA]</scope>
    <source>
        <strain evidence="14 15">SAG 245.80</strain>
    </source>
</reference>
<evidence type="ECO:0000256" key="7">
    <source>
        <dbReference type="ARBA" id="ARBA00022840"/>
    </source>
</evidence>
<name>A0AAW1QVG5_9CHLO</name>
<keyword evidence="5 11" id="KW-0547">Nucleotide-binding</keyword>
<dbReference type="GO" id="GO:0005739">
    <property type="term" value="C:mitochondrion"/>
    <property type="evidence" value="ECO:0007669"/>
    <property type="project" value="TreeGrafter"/>
</dbReference>
<dbReference type="GO" id="GO:0005829">
    <property type="term" value="C:cytosol"/>
    <property type="evidence" value="ECO:0007669"/>
    <property type="project" value="TreeGrafter"/>
</dbReference>
<evidence type="ECO:0000256" key="11">
    <source>
        <dbReference type="RuleBase" id="RU362007"/>
    </source>
</evidence>
<evidence type="ECO:0000259" key="13">
    <source>
        <dbReference type="Pfam" id="PF03727"/>
    </source>
</evidence>
<evidence type="ECO:0000256" key="2">
    <source>
        <dbReference type="ARBA" id="ARBA00005028"/>
    </source>
</evidence>
<sequence length="505" mass="55804">MSNNTYESDLPFDRLDSRRRRELAFKQYQERLHIPTEALQKLTDAFIEQLELGLREKQRSSLLMLPTMVDVLPQGQERGEYYSIDSGGKNIRLLYTRLGKDKHTVEEEKVEVSRVPVELHKVPVEELFDYIAKRMISWSETQGCAIAERQRPVLGFCCSFPVDHHALDAGSLIQWSKGFENPGGVGADPAKLLREAFQRQGVPRVHINALLNDTVATLAAARYLDGPDAIGSVIMGTGTNACYIEQLGNITKWMPRYRARTPDMVVNIEWPGFAAPELPVLEEDRALDAESNNPGQQQFEKMTAGLYTGDIARRLLLSLAEDGELFSGAVPERLRRMGAFTTTLMNLAAEDATPDLARVGAVLEEAFGLPAVQTKPDIRREVRQVCVLVRERSARLIAAMIAGILRHLHRDRPRTAGGELPRTVVAVDGGVFVRHADYRAEVLAGVRDILGDAVADRFSLKVVEAGSPFGAACVAAAADSYMRVAGGSLNFRPPVHKLPAVGQSR</sequence>
<dbReference type="EMBL" id="JALJOU010000077">
    <property type="protein sequence ID" value="KAK9825122.1"/>
    <property type="molecule type" value="Genomic_DNA"/>
</dbReference>
<dbReference type="InterPro" id="IPR022673">
    <property type="entry name" value="Hexokinase_C"/>
</dbReference>
<keyword evidence="6 11" id="KW-0418">Kinase</keyword>
<dbReference type="GO" id="GO:0006006">
    <property type="term" value="P:glucose metabolic process"/>
    <property type="evidence" value="ECO:0007669"/>
    <property type="project" value="TreeGrafter"/>
</dbReference>
<dbReference type="Pfam" id="PF00349">
    <property type="entry name" value="Hexokinase_1"/>
    <property type="match status" value="1"/>
</dbReference>
<comment type="catalytic activity">
    <reaction evidence="9">
        <text>a D-hexose + ATP = a D-hexose 6-phosphate + ADP + H(+)</text>
        <dbReference type="Rhea" id="RHEA:22740"/>
        <dbReference type="ChEBI" id="CHEBI:4194"/>
        <dbReference type="ChEBI" id="CHEBI:15378"/>
        <dbReference type="ChEBI" id="CHEBI:30616"/>
        <dbReference type="ChEBI" id="CHEBI:229467"/>
        <dbReference type="ChEBI" id="CHEBI:456216"/>
        <dbReference type="EC" id="2.7.1.1"/>
    </reaction>
    <physiologicalReaction direction="left-to-right" evidence="9">
        <dbReference type="Rhea" id="RHEA:22741"/>
    </physiologicalReaction>
</comment>
<evidence type="ECO:0000256" key="4">
    <source>
        <dbReference type="ARBA" id="ARBA00022679"/>
    </source>
</evidence>
<keyword evidence="4 11" id="KW-0808">Transferase</keyword>
<evidence type="ECO:0000256" key="3">
    <source>
        <dbReference type="ARBA" id="ARBA00009225"/>
    </source>
</evidence>
<dbReference type="InterPro" id="IPR001312">
    <property type="entry name" value="Hexokinase"/>
</dbReference>
<evidence type="ECO:0000313" key="15">
    <source>
        <dbReference type="Proteomes" id="UP001445335"/>
    </source>
</evidence>
<protein>
    <recommendedName>
        <fullName evidence="11">Phosphotransferase</fullName>
        <ecNumber evidence="11">2.7.1.-</ecNumber>
    </recommendedName>
</protein>
<dbReference type="SUPFAM" id="SSF53067">
    <property type="entry name" value="Actin-like ATPase domain"/>
    <property type="match status" value="2"/>
</dbReference>
<keyword evidence="15" id="KW-1185">Reference proteome</keyword>
<evidence type="ECO:0000256" key="8">
    <source>
        <dbReference type="ARBA" id="ARBA00023152"/>
    </source>
</evidence>
<dbReference type="Gene3D" id="3.40.367.20">
    <property type="match status" value="1"/>
</dbReference>
<dbReference type="GO" id="GO:0005524">
    <property type="term" value="F:ATP binding"/>
    <property type="evidence" value="ECO:0007669"/>
    <property type="project" value="UniProtKB-UniRule"/>
</dbReference>
<comment type="pathway">
    <text evidence="1">Carbohydrate degradation; glycolysis; D-glyceraldehyde 3-phosphate and glycerone phosphate from D-glucose: step 1/4.</text>
</comment>
<evidence type="ECO:0000259" key="12">
    <source>
        <dbReference type="Pfam" id="PF00349"/>
    </source>
</evidence>
<evidence type="ECO:0000256" key="9">
    <source>
        <dbReference type="ARBA" id="ARBA00044613"/>
    </source>
</evidence>
<dbReference type="EC" id="2.7.1.-" evidence="11"/>
<dbReference type="PANTHER" id="PTHR19443:SF16">
    <property type="entry name" value="HEXOKINASE TYPE 1-RELATED"/>
    <property type="match status" value="1"/>
</dbReference>
<evidence type="ECO:0000256" key="5">
    <source>
        <dbReference type="ARBA" id="ARBA00022741"/>
    </source>
</evidence>
<dbReference type="Pfam" id="PF03727">
    <property type="entry name" value="Hexokinase_2"/>
    <property type="match status" value="1"/>
</dbReference>
<accession>A0AAW1QVG5</accession>
<keyword evidence="8 11" id="KW-0324">Glycolysis</keyword>
<comment type="caution">
    <text evidence="14">The sequence shown here is derived from an EMBL/GenBank/DDBJ whole genome shotgun (WGS) entry which is preliminary data.</text>
</comment>
<dbReference type="GO" id="GO:0004340">
    <property type="term" value="F:glucokinase activity"/>
    <property type="evidence" value="ECO:0007669"/>
    <property type="project" value="TreeGrafter"/>
</dbReference>
<feature type="domain" description="Hexokinase N-terminal" evidence="12">
    <location>
        <begin position="25"/>
        <end position="223"/>
    </location>
</feature>
<dbReference type="PROSITE" id="PS51748">
    <property type="entry name" value="HEXOKINASE_2"/>
    <property type="match status" value="1"/>
</dbReference>
<dbReference type="PRINTS" id="PR00475">
    <property type="entry name" value="HEXOKINASE"/>
</dbReference>
<proteinExistence type="inferred from homology"/>
<comment type="pathway">
    <text evidence="2">Carbohydrate metabolism; hexose metabolism.</text>
</comment>